<dbReference type="AlphaFoldDB" id="A0AAW1QZ74"/>
<gene>
    <name evidence="1" type="ORF">WJX74_000301</name>
</gene>
<dbReference type="Proteomes" id="UP001438707">
    <property type="component" value="Unassembled WGS sequence"/>
</dbReference>
<name>A0AAW1QZ74_9CHLO</name>
<proteinExistence type="predicted"/>
<dbReference type="EMBL" id="JALJOS010000020">
    <property type="protein sequence ID" value="KAK9826524.1"/>
    <property type="molecule type" value="Genomic_DNA"/>
</dbReference>
<sequence length="75" mass="8349">MALGTFKGLGLIDWSFSQQGARDMPYRYILGASSKLFNHRDAATQDRLRRVQAIIDAHRRPAALAGELSLSEEVC</sequence>
<reference evidence="1 2" key="1">
    <citation type="journal article" date="2024" name="Nat. Commun.">
        <title>Phylogenomics reveals the evolutionary origins of lichenization in chlorophyte algae.</title>
        <authorList>
            <person name="Puginier C."/>
            <person name="Libourel C."/>
            <person name="Otte J."/>
            <person name="Skaloud P."/>
            <person name="Haon M."/>
            <person name="Grisel S."/>
            <person name="Petersen M."/>
            <person name="Berrin J.G."/>
            <person name="Delaux P.M."/>
            <person name="Dal Grande F."/>
            <person name="Keller J."/>
        </authorList>
    </citation>
    <scope>NUCLEOTIDE SEQUENCE [LARGE SCALE GENOMIC DNA]</scope>
    <source>
        <strain evidence="1 2">SAG 2145</strain>
    </source>
</reference>
<evidence type="ECO:0000313" key="2">
    <source>
        <dbReference type="Proteomes" id="UP001438707"/>
    </source>
</evidence>
<accession>A0AAW1QZ74</accession>
<organism evidence="1 2">
    <name type="scientific">Apatococcus lobatus</name>
    <dbReference type="NCBI Taxonomy" id="904363"/>
    <lineage>
        <taxon>Eukaryota</taxon>
        <taxon>Viridiplantae</taxon>
        <taxon>Chlorophyta</taxon>
        <taxon>core chlorophytes</taxon>
        <taxon>Trebouxiophyceae</taxon>
        <taxon>Chlorellales</taxon>
        <taxon>Chlorellaceae</taxon>
        <taxon>Apatococcus</taxon>
    </lineage>
</organism>
<comment type="caution">
    <text evidence="1">The sequence shown here is derived from an EMBL/GenBank/DDBJ whole genome shotgun (WGS) entry which is preliminary data.</text>
</comment>
<evidence type="ECO:0000313" key="1">
    <source>
        <dbReference type="EMBL" id="KAK9826524.1"/>
    </source>
</evidence>
<protein>
    <submittedName>
        <fullName evidence="1">Uncharacterized protein</fullName>
    </submittedName>
</protein>
<keyword evidence="2" id="KW-1185">Reference proteome</keyword>